<evidence type="ECO:0000256" key="2">
    <source>
        <dbReference type="ARBA" id="ARBA00023163"/>
    </source>
</evidence>
<evidence type="ECO:0008006" key="5">
    <source>
        <dbReference type="Google" id="ProtNLM"/>
    </source>
</evidence>
<dbReference type="InterPro" id="IPR036603">
    <property type="entry name" value="RBP11-like"/>
</dbReference>
<accession>X1BUX0</accession>
<dbReference type="GO" id="GO:0006351">
    <property type="term" value="P:DNA-templated transcription"/>
    <property type="evidence" value="ECO:0007669"/>
    <property type="project" value="InterPro"/>
</dbReference>
<dbReference type="GO" id="GO:0046983">
    <property type="term" value="F:protein dimerization activity"/>
    <property type="evidence" value="ECO:0007669"/>
    <property type="project" value="InterPro"/>
</dbReference>
<evidence type="ECO:0000313" key="4">
    <source>
        <dbReference type="EMBL" id="GAG98865.1"/>
    </source>
</evidence>
<dbReference type="Gene3D" id="3.30.1360.10">
    <property type="entry name" value="RNA polymerase, RBP11-like subunit"/>
    <property type="match status" value="1"/>
</dbReference>
<organism evidence="4">
    <name type="scientific">marine sediment metagenome</name>
    <dbReference type="NCBI Taxonomy" id="412755"/>
    <lineage>
        <taxon>unclassified sequences</taxon>
        <taxon>metagenomes</taxon>
        <taxon>ecological metagenomes</taxon>
    </lineage>
</organism>
<reference evidence="4" key="1">
    <citation type="journal article" date="2014" name="Front. Microbiol.">
        <title>High frequency of phylogenetically diverse reductive dehalogenase-homologous genes in deep subseafloor sedimentary metagenomes.</title>
        <authorList>
            <person name="Kawai M."/>
            <person name="Futagami T."/>
            <person name="Toyoda A."/>
            <person name="Takaki Y."/>
            <person name="Nishi S."/>
            <person name="Hori S."/>
            <person name="Arai W."/>
            <person name="Tsubouchi T."/>
            <person name="Morono Y."/>
            <person name="Uchiyama I."/>
            <person name="Ito T."/>
            <person name="Fujiyama A."/>
            <person name="Inagaki F."/>
            <person name="Takami H."/>
        </authorList>
    </citation>
    <scope>NUCLEOTIDE SEQUENCE</scope>
    <source>
        <strain evidence="4">Expedition CK06-06</strain>
    </source>
</reference>
<name>X1BUX0_9ZZZZ</name>
<proteinExistence type="predicted"/>
<feature type="compositionally biased region" description="Basic residues" evidence="3">
    <location>
        <begin position="1"/>
        <end position="13"/>
    </location>
</feature>
<feature type="region of interest" description="Disordered" evidence="3">
    <location>
        <begin position="1"/>
        <end position="56"/>
    </location>
</feature>
<evidence type="ECO:0000256" key="1">
    <source>
        <dbReference type="ARBA" id="ARBA00022478"/>
    </source>
</evidence>
<keyword evidence="2" id="KW-0804">Transcription</keyword>
<evidence type="ECO:0000256" key="3">
    <source>
        <dbReference type="SAM" id="MobiDB-lite"/>
    </source>
</evidence>
<gene>
    <name evidence="4" type="ORF">S01H4_41398</name>
</gene>
<dbReference type="GO" id="GO:0000428">
    <property type="term" value="C:DNA-directed RNA polymerase complex"/>
    <property type="evidence" value="ECO:0007669"/>
    <property type="project" value="UniProtKB-KW"/>
</dbReference>
<comment type="caution">
    <text evidence="4">The sequence shown here is derived from an EMBL/GenBank/DDBJ whole genome shotgun (WGS) entry which is preliminary data.</text>
</comment>
<sequence>MAKKTTTSKKNTTKNKELEDIDEELFSADIEEEYPDRETKEEEKPQEEVSEEEEEIQKIPVKEEKFYKYLNLKLKKIREKDYELSIEGQTHGFCNILVKYLLDIEGVEIAAYKSTTIEPSKVFIRLKMDL</sequence>
<feature type="compositionally biased region" description="Acidic residues" evidence="3">
    <location>
        <begin position="19"/>
        <end position="35"/>
    </location>
</feature>
<feature type="compositionally biased region" description="Basic and acidic residues" evidence="3">
    <location>
        <begin position="36"/>
        <end position="47"/>
    </location>
</feature>
<keyword evidence="1" id="KW-0240">DNA-directed RNA polymerase</keyword>
<dbReference type="EMBL" id="BART01022636">
    <property type="protein sequence ID" value="GAG98865.1"/>
    <property type="molecule type" value="Genomic_DNA"/>
</dbReference>
<dbReference type="AlphaFoldDB" id="X1BUX0"/>
<protein>
    <recommendedName>
        <fullName evidence="5">DNA-directed RNA polymerase</fullName>
    </recommendedName>
</protein>
<dbReference type="SUPFAM" id="SSF55257">
    <property type="entry name" value="RBP11-like subunits of RNA polymerase"/>
    <property type="match status" value="1"/>
</dbReference>
<feature type="non-terminal residue" evidence="4">
    <location>
        <position position="130"/>
    </location>
</feature>